<accession>A0ABX3A3W9</accession>
<dbReference type="Proteomes" id="UP000094329">
    <property type="component" value="Unassembled WGS sequence"/>
</dbReference>
<dbReference type="EMBL" id="MDTU01000001">
    <property type="protein sequence ID" value="ODN42351.1"/>
    <property type="molecule type" value="Genomic_DNA"/>
</dbReference>
<protein>
    <recommendedName>
        <fullName evidence="3">Solute-binding protein family 3/N-terminal domain-containing protein</fullName>
    </recommendedName>
</protein>
<sequence length="90" mass="10705">MPEILIKDQADLFVYGDASTPWRIKNSRHDPKQFEVVYRFKRPSMAYFAFNKSTPDAIFNTFKKAFEKTMANKEKIQNIYMKYGIDINQQ</sequence>
<organism evidence="1 2">
    <name type="scientific">Piscirickettsia litoralis</name>
    <dbReference type="NCBI Taxonomy" id="1891921"/>
    <lineage>
        <taxon>Bacteria</taxon>
        <taxon>Pseudomonadati</taxon>
        <taxon>Pseudomonadota</taxon>
        <taxon>Gammaproteobacteria</taxon>
        <taxon>Thiotrichales</taxon>
        <taxon>Piscirickettsiaceae</taxon>
        <taxon>Piscirickettsia</taxon>
    </lineage>
</organism>
<name>A0ABX3A3W9_9GAMM</name>
<keyword evidence="2" id="KW-1185">Reference proteome</keyword>
<comment type="caution">
    <text evidence="1">The sequence shown here is derived from an EMBL/GenBank/DDBJ whole genome shotgun (WGS) entry which is preliminary data.</text>
</comment>
<gene>
    <name evidence="1" type="ORF">BGC07_04640</name>
</gene>
<reference evidence="1 2" key="1">
    <citation type="submission" date="2016-08" db="EMBL/GenBank/DDBJ databases">
        <title>Draft genome sequence of Candidatus Piscirickettsia litoralis, from seawater.</title>
        <authorList>
            <person name="Wan X."/>
            <person name="Lee A.J."/>
            <person name="Hou S."/>
            <person name="Donachie S.P."/>
        </authorList>
    </citation>
    <scope>NUCLEOTIDE SEQUENCE [LARGE SCALE GENOMIC DNA]</scope>
    <source>
        <strain evidence="1 2">Y2</strain>
    </source>
</reference>
<proteinExistence type="predicted"/>
<evidence type="ECO:0008006" key="3">
    <source>
        <dbReference type="Google" id="ProtNLM"/>
    </source>
</evidence>
<evidence type="ECO:0000313" key="1">
    <source>
        <dbReference type="EMBL" id="ODN42351.1"/>
    </source>
</evidence>
<evidence type="ECO:0000313" key="2">
    <source>
        <dbReference type="Proteomes" id="UP000094329"/>
    </source>
</evidence>